<dbReference type="InterPro" id="IPR027417">
    <property type="entry name" value="P-loop_NTPase"/>
</dbReference>
<dbReference type="GO" id="GO:0004386">
    <property type="term" value="F:helicase activity"/>
    <property type="evidence" value="ECO:0007669"/>
    <property type="project" value="UniProtKB-KW"/>
</dbReference>
<dbReference type="GO" id="GO:0016787">
    <property type="term" value="F:hydrolase activity"/>
    <property type="evidence" value="ECO:0007669"/>
    <property type="project" value="InterPro"/>
</dbReference>
<dbReference type="InterPro" id="IPR014001">
    <property type="entry name" value="Helicase_ATP-bd"/>
</dbReference>
<keyword evidence="4" id="KW-1185">Reference proteome</keyword>
<dbReference type="GO" id="GO:0003677">
    <property type="term" value="F:DNA binding"/>
    <property type="evidence" value="ECO:0007669"/>
    <property type="project" value="InterPro"/>
</dbReference>
<dbReference type="PANTHER" id="PTHR47396:SF1">
    <property type="entry name" value="ATP-DEPENDENT HELICASE IRC3-RELATED"/>
    <property type="match status" value="1"/>
</dbReference>
<dbReference type="GO" id="GO:0005829">
    <property type="term" value="C:cytosol"/>
    <property type="evidence" value="ECO:0007669"/>
    <property type="project" value="TreeGrafter"/>
</dbReference>
<dbReference type="Gene3D" id="3.40.50.300">
    <property type="entry name" value="P-loop containing nucleotide triphosphate hydrolases"/>
    <property type="match status" value="2"/>
</dbReference>
<dbReference type="GO" id="GO:0005524">
    <property type="term" value="F:ATP binding"/>
    <property type="evidence" value="ECO:0007669"/>
    <property type="project" value="InterPro"/>
</dbReference>
<keyword evidence="3" id="KW-0378">Hydrolase</keyword>
<keyword evidence="3" id="KW-0347">Helicase</keyword>
<feature type="domain" description="Helicase ATP-binding" evidence="1">
    <location>
        <begin position="46"/>
        <end position="216"/>
    </location>
</feature>
<dbReference type="InterPro" id="IPR050742">
    <property type="entry name" value="Helicase_Restrict-Modif_Enz"/>
</dbReference>
<dbReference type="InterPro" id="IPR001650">
    <property type="entry name" value="Helicase_C-like"/>
</dbReference>
<comment type="caution">
    <text evidence="3">The sequence shown here is derived from an EMBL/GenBank/DDBJ whole genome shotgun (WGS) entry which is preliminary data.</text>
</comment>
<keyword evidence="3" id="KW-0547">Nucleotide-binding</keyword>
<dbReference type="PROSITE" id="PS51192">
    <property type="entry name" value="HELICASE_ATP_BIND_1"/>
    <property type="match status" value="1"/>
</dbReference>
<organism evidence="3 4">
    <name type="scientific">Methylobacterium soli</name>
    <dbReference type="NCBI Taxonomy" id="553447"/>
    <lineage>
        <taxon>Bacteria</taxon>
        <taxon>Pseudomonadati</taxon>
        <taxon>Pseudomonadota</taxon>
        <taxon>Alphaproteobacteria</taxon>
        <taxon>Hyphomicrobiales</taxon>
        <taxon>Methylobacteriaceae</taxon>
        <taxon>Methylobacterium</taxon>
    </lineage>
</organism>
<dbReference type="PANTHER" id="PTHR47396">
    <property type="entry name" value="TYPE I RESTRICTION ENZYME ECOKI R PROTEIN"/>
    <property type="match status" value="1"/>
</dbReference>
<dbReference type="SMART" id="SM00490">
    <property type="entry name" value="HELICc"/>
    <property type="match status" value="1"/>
</dbReference>
<dbReference type="SMART" id="SM00487">
    <property type="entry name" value="DEXDc"/>
    <property type="match status" value="1"/>
</dbReference>
<gene>
    <name evidence="3" type="ORF">F6X53_14860</name>
</gene>
<dbReference type="Proteomes" id="UP000474159">
    <property type="component" value="Unassembled WGS sequence"/>
</dbReference>
<dbReference type="SUPFAM" id="SSF52540">
    <property type="entry name" value="P-loop containing nucleoside triphosphate hydrolases"/>
    <property type="match status" value="1"/>
</dbReference>
<dbReference type="CDD" id="cd18785">
    <property type="entry name" value="SF2_C"/>
    <property type="match status" value="1"/>
</dbReference>
<evidence type="ECO:0000313" key="3">
    <source>
        <dbReference type="EMBL" id="KAB1078367.1"/>
    </source>
</evidence>
<feature type="domain" description="Helicase C-terminal" evidence="2">
    <location>
        <begin position="245"/>
        <end position="432"/>
    </location>
</feature>
<accession>A0A6L3SYM0</accession>
<evidence type="ECO:0000259" key="2">
    <source>
        <dbReference type="PROSITE" id="PS51194"/>
    </source>
</evidence>
<name>A0A6L3SYM0_9HYPH</name>
<proteinExistence type="predicted"/>
<keyword evidence="3" id="KW-0067">ATP-binding</keyword>
<sequence length="984" mass="109001">MMYVRKRGVGLSYFAENYSKLRFPLAHGDAPGFRDAQRGALFAVGAHFSRLSEPAIVTMPTGSGKTAVLQASALLLRATRVLVLTPSRLVREQIAEDFKTLGVLKRLGAVPDDIELPRVMTAAKRVIDADSWSEMRDFDVVVATVPSVSPNLNEVAAPPADLFDVVLVDEAHHSPAITWAMTLGFFPEAKKVLFTATPFRRDDREIKGRFVYTYDLKSAYRDHVFGHIEYQPVDLLPLSENDENDEDIAIARAAEKKFQADRSAGFTHLLMVRTDSRARAAALEKIYAEKTGLKLKLVHGGQSLGHVKKVLTRLSENDLDGVICVNMLGEGFDMPRLKIAAVHAPHRSLAVTLQFIGRFARTAGENLGQATFIASRSSVKVEAEKLYAAGAVWAEIIPNLSEARVQRELALRETLESFDSEASTIAALSDLSLYTLSPYAHVKIFRLREEFDIRTTPSFGFDREQVFGRISESTNSSIYVTRKTTKVPWSTDDRLTDVRFDLFVLYYDASAKLLFVCASKRSDGLYRRIVRDLVGYDPKILGLSSLNRALKELQNARFYNVGMRNRQQSSLTESYRMITGSRADEAIRPEDSRLFHRGHCFGSAVENGIDVTIGLSSASKIWSNTSLSLLELLTWCQSLARKIEDNGAAVTGSKLDLLAMGEPVAQIPSRILFAEWDKDIYIDPPMANYAFGEKNKSVSLPEFDLVVESSNERGALLRLEGHGLQTKIVFSLDQDAHFSYASGDDPTVELSWGRNSEDLTDYLNDNPLHLMLDDWSRLCGEEHFASPRGDVIPFDASRIKAIDWIAEGIDINLEFAKDAAQPTSIQGYLTRALNVAEHDVVYWDHGSGETADFVTIARTTDGGVGVTFYHCKGSSGSAAGNRVDDVYEVCGQAVKGIIWCDLERLIERLSARFARGTGMAQFIRGDEAAMRALSSARPVRFEMVIVQPGISQKDLEQKLGEVLAAADAHLVRAGHSELGVWANF</sequence>
<evidence type="ECO:0000259" key="1">
    <source>
        <dbReference type="PROSITE" id="PS51192"/>
    </source>
</evidence>
<dbReference type="AlphaFoldDB" id="A0A6L3SYM0"/>
<dbReference type="InterPro" id="IPR006935">
    <property type="entry name" value="Helicase/UvrB_N"/>
</dbReference>
<evidence type="ECO:0000313" key="4">
    <source>
        <dbReference type="Proteomes" id="UP000474159"/>
    </source>
</evidence>
<dbReference type="RefSeq" id="WP_151000987.1">
    <property type="nucleotide sequence ID" value="NZ_BPQY01000023.1"/>
</dbReference>
<protein>
    <submittedName>
        <fullName evidence="3">DEAD/DEAH box helicase</fullName>
    </submittedName>
</protein>
<dbReference type="OrthoDB" id="5194627at2"/>
<dbReference type="PROSITE" id="PS51194">
    <property type="entry name" value="HELICASE_CTER"/>
    <property type="match status" value="1"/>
</dbReference>
<dbReference type="Pfam" id="PF04851">
    <property type="entry name" value="ResIII"/>
    <property type="match status" value="1"/>
</dbReference>
<dbReference type="EMBL" id="VZZK01000014">
    <property type="protein sequence ID" value="KAB1078367.1"/>
    <property type="molecule type" value="Genomic_DNA"/>
</dbReference>
<dbReference type="CDD" id="cd17926">
    <property type="entry name" value="DEXHc_RE"/>
    <property type="match status" value="1"/>
</dbReference>
<dbReference type="Pfam" id="PF00271">
    <property type="entry name" value="Helicase_C"/>
    <property type="match status" value="1"/>
</dbReference>
<reference evidence="3 4" key="1">
    <citation type="submission" date="2019-09" db="EMBL/GenBank/DDBJ databases">
        <title>YIM 48816 draft genome.</title>
        <authorList>
            <person name="Jiang L."/>
        </authorList>
    </citation>
    <scope>NUCLEOTIDE SEQUENCE [LARGE SCALE GENOMIC DNA]</scope>
    <source>
        <strain evidence="3 4">YIM 48816</strain>
    </source>
</reference>